<keyword evidence="6 11" id="KW-0418">Kinase</keyword>
<comment type="caution">
    <text evidence="11">The sequence shown here is derived from an EMBL/GenBank/DDBJ whole genome shotgun (WGS) entry which is preliminary data.</text>
</comment>
<evidence type="ECO:0000256" key="3">
    <source>
        <dbReference type="ARBA" id="ARBA00012438"/>
    </source>
</evidence>
<feature type="region of interest" description="Disordered" evidence="9">
    <location>
        <begin position="1"/>
        <end position="23"/>
    </location>
</feature>
<gene>
    <name evidence="11" type="ORF">BJ988_004280</name>
</gene>
<keyword evidence="7" id="KW-0902">Two-component regulatory system</keyword>
<feature type="domain" description="Histidine kinase" evidence="10">
    <location>
        <begin position="388"/>
        <end position="604"/>
    </location>
</feature>
<dbReference type="InterPro" id="IPR029016">
    <property type="entry name" value="GAF-like_dom_sf"/>
</dbReference>
<dbReference type="PANTHER" id="PTHR45453">
    <property type="entry name" value="PHOSPHATE REGULON SENSOR PROTEIN PHOR"/>
    <property type="match status" value="1"/>
</dbReference>
<dbReference type="AlphaFoldDB" id="A0A7Z0DQQ4"/>
<dbReference type="InterPro" id="IPR003594">
    <property type="entry name" value="HATPase_dom"/>
</dbReference>
<dbReference type="GO" id="GO:0004721">
    <property type="term" value="F:phosphoprotein phosphatase activity"/>
    <property type="evidence" value="ECO:0007669"/>
    <property type="project" value="TreeGrafter"/>
</dbReference>
<keyword evidence="5" id="KW-0808">Transferase</keyword>
<dbReference type="InterPro" id="IPR004358">
    <property type="entry name" value="Sig_transdc_His_kin-like_C"/>
</dbReference>
<comment type="subcellular location">
    <subcellularLocation>
        <location evidence="2">Cell membrane</location>
    </subcellularLocation>
</comment>
<dbReference type="InterPro" id="IPR050351">
    <property type="entry name" value="BphY/WalK/GraS-like"/>
</dbReference>
<dbReference type="Gene3D" id="3.30.565.10">
    <property type="entry name" value="Histidine kinase-like ATPase, C-terminal domain"/>
    <property type="match status" value="1"/>
</dbReference>
<dbReference type="Pfam" id="PF02518">
    <property type="entry name" value="HATPase_c"/>
    <property type="match status" value="1"/>
</dbReference>
<dbReference type="GO" id="GO:0005886">
    <property type="term" value="C:plasma membrane"/>
    <property type="evidence" value="ECO:0007669"/>
    <property type="project" value="UniProtKB-SubCell"/>
</dbReference>
<dbReference type="GO" id="GO:0016036">
    <property type="term" value="P:cellular response to phosphate starvation"/>
    <property type="evidence" value="ECO:0007669"/>
    <property type="project" value="TreeGrafter"/>
</dbReference>
<proteinExistence type="predicted"/>
<organism evidence="11 12">
    <name type="scientific">Nocardioides panzhihuensis</name>
    <dbReference type="NCBI Taxonomy" id="860243"/>
    <lineage>
        <taxon>Bacteria</taxon>
        <taxon>Bacillati</taxon>
        <taxon>Actinomycetota</taxon>
        <taxon>Actinomycetes</taxon>
        <taxon>Propionibacteriales</taxon>
        <taxon>Nocardioidaceae</taxon>
        <taxon>Nocardioides</taxon>
    </lineage>
</organism>
<dbReference type="SUPFAM" id="SSF47384">
    <property type="entry name" value="Homodimeric domain of signal transducing histidine kinase"/>
    <property type="match status" value="1"/>
</dbReference>
<dbReference type="PRINTS" id="PR00344">
    <property type="entry name" value="BCTRLSENSOR"/>
</dbReference>
<dbReference type="PANTHER" id="PTHR45453:SF1">
    <property type="entry name" value="PHOSPHATE REGULON SENSOR PROTEIN PHOR"/>
    <property type="match status" value="1"/>
</dbReference>
<evidence type="ECO:0000313" key="12">
    <source>
        <dbReference type="Proteomes" id="UP000564496"/>
    </source>
</evidence>
<dbReference type="SMART" id="SM00387">
    <property type="entry name" value="HATPase_c"/>
    <property type="match status" value="1"/>
</dbReference>
<evidence type="ECO:0000256" key="2">
    <source>
        <dbReference type="ARBA" id="ARBA00004236"/>
    </source>
</evidence>
<dbReference type="InterPro" id="IPR036890">
    <property type="entry name" value="HATPase_C_sf"/>
</dbReference>
<evidence type="ECO:0000256" key="9">
    <source>
        <dbReference type="SAM" id="MobiDB-lite"/>
    </source>
</evidence>
<dbReference type="SUPFAM" id="SSF55781">
    <property type="entry name" value="GAF domain-like"/>
    <property type="match status" value="2"/>
</dbReference>
<sequence>MPPPQSVEALDVPQRTSSRQSSSVSLSAVDPALQMIAEGICELLGFGIAAINVTRGDELEVVAVHGFTSGLNAHGQRESAEEILGTRWALADLRGNLSRGENWGAWRFVPQERVNLHEGSWISTNNMIDAPDAWHPHDMLIAPIIGDDGSIQGCLSVDMPVSGRRPDFTQRRVLNRFAKRAQRVVLGYLERERLYERAANLETAKEFLRDASSKLSLADVLDASHDALVRGLGADGIWMATKGPGHQMVVHATPGLDWEPEPDLAALTARNTSRYWAEGTYSILSRQQINGPSDWYEKAAVVDRFFRTLGADSALVVPVGADHEWLGHIVLLRSPGRPVWSDAEGRLALELGRDFGRIVLTADAYTQERDLARRLAEADRERNLLIEAVARELRIPVNALGTSLNALCAEKVNTLPWIVQVETLTVRSAQIEGIVSDLLLLSRIRDPANAPGETTIEISEMLDDVLDELDPDSAQKDIECVLTTPTGPAYVVGDPRELRAAFMHLVKNALTYSHRGSRVQVMLYSAGNEVTIIVADAGVGISDEEQAKVFEPFYRGTNSALGGSRGAGLGLTLVELITRRHHGLVELDSRPGEGTRVALTLPGV</sequence>
<dbReference type="Gene3D" id="3.30.450.40">
    <property type="match status" value="2"/>
</dbReference>
<dbReference type="EC" id="2.7.13.3" evidence="3"/>
<dbReference type="EMBL" id="JACBZR010000001">
    <property type="protein sequence ID" value="NYI79632.1"/>
    <property type="molecule type" value="Genomic_DNA"/>
</dbReference>
<dbReference type="RefSeq" id="WP_179659913.1">
    <property type="nucleotide sequence ID" value="NZ_JACBZR010000001.1"/>
</dbReference>
<evidence type="ECO:0000313" key="11">
    <source>
        <dbReference type="EMBL" id="NYI79632.1"/>
    </source>
</evidence>
<dbReference type="Proteomes" id="UP000564496">
    <property type="component" value="Unassembled WGS sequence"/>
</dbReference>
<comment type="catalytic activity">
    <reaction evidence="1">
        <text>ATP + protein L-histidine = ADP + protein N-phospho-L-histidine.</text>
        <dbReference type="EC" id="2.7.13.3"/>
    </reaction>
</comment>
<keyword evidence="4" id="KW-0597">Phosphoprotein</keyword>
<reference evidence="11 12" key="1">
    <citation type="submission" date="2020-07" db="EMBL/GenBank/DDBJ databases">
        <title>Sequencing the genomes of 1000 actinobacteria strains.</title>
        <authorList>
            <person name="Klenk H.-P."/>
        </authorList>
    </citation>
    <scope>NUCLEOTIDE SEQUENCE [LARGE SCALE GENOMIC DNA]</scope>
    <source>
        <strain evidence="11 12">DSM 26487</strain>
    </source>
</reference>
<evidence type="ECO:0000256" key="4">
    <source>
        <dbReference type="ARBA" id="ARBA00022553"/>
    </source>
</evidence>
<protein>
    <recommendedName>
        <fullName evidence="8">Sensor-like histidine kinase SenX3</fullName>
        <ecNumber evidence="3">2.7.13.3</ecNumber>
    </recommendedName>
</protein>
<evidence type="ECO:0000256" key="6">
    <source>
        <dbReference type="ARBA" id="ARBA00022777"/>
    </source>
</evidence>
<evidence type="ECO:0000256" key="1">
    <source>
        <dbReference type="ARBA" id="ARBA00000085"/>
    </source>
</evidence>
<name>A0A7Z0DQQ4_9ACTN</name>
<dbReference type="InterPro" id="IPR005467">
    <property type="entry name" value="His_kinase_dom"/>
</dbReference>
<dbReference type="InterPro" id="IPR036097">
    <property type="entry name" value="HisK_dim/P_sf"/>
</dbReference>
<dbReference type="SUPFAM" id="SSF55874">
    <property type="entry name" value="ATPase domain of HSP90 chaperone/DNA topoisomerase II/histidine kinase"/>
    <property type="match status" value="1"/>
</dbReference>
<dbReference type="GO" id="GO:0000155">
    <property type="term" value="F:phosphorelay sensor kinase activity"/>
    <property type="evidence" value="ECO:0007669"/>
    <property type="project" value="InterPro"/>
</dbReference>
<dbReference type="PROSITE" id="PS50109">
    <property type="entry name" value="HIS_KIN"/>
    <property type="match status" value="1"/>
</dbReference>
<accession>A0A7Z0DQQ4</accession>
<evidence type="ECO:0000259" key="10">
    <source>
        <dbReference type="PROSITE" id="PS50109"/>
    </source>
</evidence>
<evidence type="ECO:0000256" key="5">
    <source>
        <dbReference type="ARBA" id="ARBA00022679"/>
    </source>
</evidence>
<evidence type="ECO:0000256" key="8">
    <source>
        <dbReference type="ARBA" id="ARBA00039401"/>
    </source>
</evidence>
<evidence type="ECO:0000256" key="7">
    <source>
        <dbReference type="ARBA" id="ARBA00023012"/>
    </source>
</evidence>
<keyword evidence="12" id="KW-1185">Reference proteome</keyword>